<organism evidence="1 2">
    <name type="scientific">Ricinus communis</name>
    <name type="common">Castor bean</name>
    <dbReference type="NCBI Taxonomy" id="3988"/>
    <lineage>
        <taxon>Eukaryota</taxon>
        <taxon>Viridiplantae</taxon>
        <taxon>Streptophyta</taxon>
        <taxon>Embryophyta</taxon>
        <taxon>Tracheophyta</taxon>
        <taxon>Spermatophyta</taxon>
        <taxon>Magnoliopsida</taxon>
        <taxon>eudicotyledons</taxon>
        <taxon>Gunneridae</taxon>
        <taxon>Pentapetalae</taxon>
        <taxon>rosids</taxon>
        <taxon>fabids</taxon>
        <taxon>Malpighiales</taxon>
        <taxon>Euphorbiaceae</taxon>
        <taxon>Acalyphoideae</taxon>
        <taxon>Acalypheae</taxon>
        <taxon>Ricinus</taxon>
    </lineage>
</organism>
<reference evidence="2" key="1">
    <citation type="journal article" date="2010" name="Nat. Biotechnol.">
        <title>Draft genome sequence of the oilseed species Ricinus communis.</title>
        <authorList>
            <person name="Chan A.P."/>
            <person name="Crabtree J."/>
            <person name="Zhao Q."/>
            <person name="Lorenzi H."/>
            <person name="Orvis J."/>
            <person name="Puiu D."/>
            <person name="Melake-Berhan A."/>
            <person name="Jones K.M."/>
            <person name="Redman J."/>
            <person name="Chen G."/>
            <person name="Cahoon E.B."/>
            <person name="Gedil M."/>
            <person name="Stanke M."/>
            <person name="Haas B.J."/>
            <person name="Wortman J.R."/>
            <person name="Fraser-Liggett C.M."/>
            <person name="Ravel J."/>
            <person name="Rabinowicz P.D."/>
        </authorList>
    </citation>
    <scope>NUCLEOTIDE SEQUENCE [LARGE SCALE GENOMIC DNA]</scope>
    <source>
        <strain evidence="2">cv. Hale</strain>
    </source>
</reference>
<evidence type="ECO:0000313" key="1">
    <source>
        <dbReference type="EMBL" id="EEF24514.1"/>
    </source>
</evidence>
<dbReference type="AlphaFoldDB" id="B9TI01"/>
<keyword evidence="2" id="KW-1185">Reference proteome</keyword>
<gene>
    <name evidence="1" type="ORF">RCOM_1936810</name>
</gene>
<protein>
    <submittedName>
        <fullName evidence="1">Uncharacterized protein</fullName>
    </submittedName>
</protein>
<evidence type="ECO:0000313" key="2">
    <source>
        <dbReference type="Proteomes" id="UP000008311"/>
    </source>
</evidence>
<accession>B9TI01</accession>
<dbReference type="Proteomes" id="UP000008311">
    <property type="component" value="Unassembled WGS sequence"/>
</dbReference>
<proteinExistence type="predicted"/>
<dbReference type="EMBL" id="EQ982034">
    <property type="protein sequence ID" value="EEF24514.1"/>
    <property type="molecule type" value="Genomic_DNA"/>
</dbReference>
<name>B9TI01_RICCO</name>
<sequence>MLDLTSASNINGKGAAGNEITVPAEGLRIVYMIDRFCSNEGAFSSANCLTTGALTLGGSDIEAIKQPPQPTYRITVRVTGPRDAYSFFQSTYTTQN</sequence>
<dbReference type="InParanoid" id="B9TI01"/>